<dbReference type="EMBL" id="PIOD01000003">
    <property type="protein sequence ID" value="RDW21266.1"/>
    <property type="molecule type" value="Genomic_DNA"/>
</dbReference>
<feature type="transmembrane region" description="Helical" evidence="1">
    <location>
        <begin position="222"/>
        <end position="240"/>
    </location>
</feature>
<protein>
    <submittedName>
        <fullName evidence="2">Uncharacterized protein</fullName>
    </submittedName>
</protein>
<gene>
    <name evidence="2" type="ORF">CWR45_03215</name>
</gene>
<feature type="transmembrane region" description="Helical" evidence="1">
    <location>
        <begin position="107"/>
        <end position="135"/>
    </location>
</feature>
<name>A0A3D8PYN5_9BACI</name>
<keyword evidence="1" id="KW-0812">Transmembrane</keyword>
<dbReference type="RefSeq" id="WP_115748364.1">
    <property type="nucleotide sequence ID" value="NZ_PIOD01000003.1"/>
</dbReference>
<dbReference type="Proteomes" id="UP000256520">
    <property type="component" value="Unassembled WGS sequence"/>
</dbReference>
<reference evidence="3" key="1">
    <citation type="submission" date="2017-11" db="EMBL/GenBank/DDBJ databases">
        <authorList>
            <person name="Zhu W."/>
        </authorList>
    </citation>
    <scope>NUCLEOTIDE SEQUENCE [LARGE SCALE GENOMIC DNA]</scope>
    <source>
        <strain evidence="3">CAU 1051</strain>
    </source>
</reference>
<evidence type="ECO:0000313" key="3">
    <source>
        <dbReference type="Proteomes" id="UP000256520"/>
    </source>
</evidence>
<feature type="transmembrane region" description="Helical" evidence="1">
    <location>
        <begin position="183"/>
        <end position="202"/>
    </location>
</feature>
<evidence type="ECO:0000256" key="1">
    <source>
        <dbReference type="SAM" id="Phobius"/>
    </source>
</evidence>
<proteinExistence type="predicted"/>
<comment type="caution">
    <text evidence="2">The sequence shown here is derived from an EMBL/GenBank/DDBJ whole genome shotgun (WGS) entry which is preliminary data.</text>
</comment>
<dbReference type="AlphaFoldDB" id="A0A3D8PYN5"/>
<keyword evidence="3" id="KW-1185">Reference proteome</keyword>
<feature type="transmembrane region" description="Helical" evidence="1">
    <location>
        <begin position="155"/>
        <end position="176"/>
    </location>
</feature>
<dbReference type="OrthoDB" id="1795989at2"/>
<sequence>MSLNRMGLGTVVAKQLQYKMKAYIGVFSSLVLVQVIAVLLSLGGNGSGSSSIYGLSINSTLYMNVNVIAFTFMWIFIHAIMMTTKAERENGFSFVSNQLSNNISNSCLLLIASIIGGITTILSGYLLRVIVYFFIDVDLFIGTEFYYPPVEVLQGIIAMVSYLVFASSIGYLLGIITQLNRMLPVLLPIILIGMLIAMERAWQGAFLKIGEFYFQETNVFLFLFKFIGTAVICFVAAILLSNRLEVRK</sequence>
<evidence type="ECO:0000313" key="2">
    <source>
        <dbReference type="EMBL" id="RDW21266.1"/>
    </source>
</evidence>
<organism evidence="2 3">
    <name type="scientific">Oceanobacillus chungangensis</name>
    <dbReference type="NCBI Taxonomy" id="1229152"/>
    <lineage>
        <taxon>Bacteria</taxon>
        <taxon>Bacillati</taxon>
        <taxon>Bacillota</taxon>
        <taxon>Bacilli</taxon>
        <taxon>Bacillales</taxon>
        <taxon>Bacillaceae</taxon>
        <taxon>Oceanobacillus</taxon>
    </lineage>
</organism>
<keyword evidence="1" id="KW-1133">Transmembrane helix</keyword>
<keyword evidence="1" id="KW-0472">Membrane</keyword>
<feature type="transmembrane region" description="Helical" evidence="1">
    <location>
        <begin position="21"/>
        <end position="41"/>
    </location>
</feature>
<accession>A0A3D8PYN5</accession>
<feature type="transmembrane region" description="Helical" evidence="1">
    <location>
        <begin position="61"/>
        <end position="81"/>
    </location>
</feature>